<evidence type="ECO:0000313" key="2">
    <source>
        <dbReference type="EMBL" id="MCA6075560.1"/>
    </source>
</evidence>
<dbReference type="EMBL" id="JAIXNE010000002">
    <property type="protein sequence ID" value="MCA6075560.1"/>
    <property type="molecule type" value="Genomic_DNA"/>
</dbReference>
<evidence type="ECO:0000313" key="3">
    <source>
        <dbReference type="EMBL" id="MCA6076737.1"/>
    </source>
</evidence>
<accession>A0A9X1KX73</accession>
<dbReference type="InterPro" id="IPR010994">
    <property type="entry name" value="RuvA_2-like"/>
</dbReference>
<dbReference type="Proteomes" id="UP001139409">
    <property type="component" value="Unassembled WGS sequence"/>
</dbReference>
<dbReference type="RefSeq" id="WP_225698659.1">
    <property type="nucleotide sequence ID" value="NZ_JAIXNE010000002.1"/>
</dbReference>
<organism evidence="2 5">
    <name type="scientific">Fulvivirga sedimenti</name>
    <dbReference type="NCBI Taxonomy" id="2879465"/>
    <lineage>
        <taxon>Bacteria</taxon>
        <taxon>Pseudomonadati</taxon>
        <taxon>Bacteroidota</taxon>
        <taxon>Cytophagia</taxon>
        <taxon>Cytophagales</taxon>
        <taxon>Fulvivirgaceae</taxon>
        <taxon>Fulvivirga</taxon>
    </lineage>
</organism>
<dbReference type="GO" id="GO:0015627">
    <property type="term" value="C:type II protein secretion system complex"/>
    <property type="evidence" value="ECO:0007669"/>
    <property type="project" value="TreeGrafter"/>
</dbReference>
<name>A0A9X1KX73_9BACT</name>
<reference evidence="2" key="1">
    <citation type="submission" date="2021-09" db="EMBL/GenBank/DDBJ databases">
        <title>Fulvivirga sp. isolated from coastal sediment.</title>
        <authorList>
            <person name="Yu H."/>
        </authorList>
    </citation>
    <scope>NUCLEOTIDE SEQUENCE</scope>
    <source>
        <strain evidence="2">1062</strain>
    </source>
</reference>
<evidence type="ECO:0000313" key="4">
    <source>
        <dbReference type="EMBL" id="MCA6077865.1"/>
    </source>
</evidence>
<dbReference type="Gene3D" id="1.10.150.320">
    <property type="entry name" value="Photosystem II 12 kDa extrinsic protein"/>
    <property type="match status" value="1"/>
</dbReference>
<dbReference type="InterPro" id="IPR051675">
    <property type="entry name" value="Endo/Exo/Phosphatase_dom_1"/>
</dbReference>
<keyword evidence="5" id="KW-1185">Reference proteome</keyword>
<dbReference type="EMBL" id="JAIXNE010000003">
    <property type="protein sequence ID" value="MCA6076737.1"/>
    <property type="molecule type" value="Genomic_DNA"/>
</dbReference>
<evidence type="ECO:0000256" key="1">
    <source>
        <dbReference type="SAM" id="Phobius"/>
    </source>
</evidence>
<sequence length="291" mass="33250">MNYLKFAMDFSMAEFRGILGLVIIVVIIDALKLLNFQWPLSDQEASLFTRYIVESAPLTPAVSRPVEPFMPDTVSFQGLTSMGMPENVASNLIAYRTKSGGFRDKEQIRSIYGMTDSLFGMISDHLVFKERQRINLKKDRNSQPTNRPGCPDPMDVNLADSLMLSLLHGIGPVLSSRIISYRSLLGGYVDIRQLLEVYGLKDETFEHIRSRIYVDTDFRPRAIPLKTGTYRELYSHPYLNSRQAVMLLRYRQHHGDSISFEALLDNPLFSADEAERLRPYLIITDTVPAYR</sequence>
<gene>
    <name evidence="2" type="ORF">LDX50_11830</name>
    <name evidence="3" type="ORF">LDX50_17800</name>
    <name evidence="4" type="ORF">LDX50_23520</name>
</gene>
<dbReference type="PANTHER" id="PTHR21180:SF32">
    <property type="entry name" value="ENDONUCLEASE_EXONUCLEASE_PHOSPHATASE FAMILY DOMAIN-CONTAINING PROTEIN 1"/>
    <property type="match status" value="1"/>
</dbReference>
<protein>
    <submittedName>
        <fullName evidence="2">Helix-hairpin-helix domain-containing protein</fullName>
    </submittedName>
</protein>
<keyword evidence="1" id="KW-0472">Membrane</keyword>
<dbReference type="GO" id="GO:0015628">
    <property type="term" value="P:protein secretion by the type II secretion system"/>
    <property type="evidence" value="ECO:0007669"/>
    <property type="project" value="TreeGrafter"/>
</dbReference>
<dbReference type="Pfam" id="PF12836">
    <property type="entry name" value="HHH_3"/>
    <property type="match status" value="1"/>
</dbReference>
<comment type="caution">
    <text evidence="2">The sequence shown here is derived from an EMBL/GenBank/DDBJ whole genome shotgun (WGS) entry which is preliminary data.</text>
</comment>
<dbReference type="SUPFAM" id="SSF47781">
    <property type="entry name" value="RuvA domain 2-like"/>
    <property type="match status" value="3"/>
</dbReference>
<dbReference type="AlphaFoldDB" id="A0A9X1KX73"/>
<dbReference type="PANTHER" id="PTHR21180">
    <property type="entry name" value="ENDONUCLEASE/EXONUCLEASE/PHOSPHATASE FAMILY DOMAIN-CONTAINING PROTEIN 1"/>
    <property type="match status" value="1"/>
</dbReference>
<dbReference type="EMBL" id="JAIXNE010000004">
    <property type="protein sequence ID" value="MCA6077865.1"/>
    <property type="molecule type" value="Genomic_DNA"/>
</dbReference>
<keyword evidence="1" id="KW-0812">Transmembrane</keyword>
<evidence type="ECO:0000313" key="5">
    <source>
        <dbReference type="Proteomes" id="UP001139409"/>
    </source>
</evidence>
<keyword evidence="1" id="KW-1133">Transmembrane helix</keyword>
<feature type="transmembrane region" description="Helical" evidence="1">
    <location>
        <begin position="15"/>
        <end position="34"/>
    </location>
</feature>
<proteinExistence type="predicted"/>